<gene>
    <name evidence="2" type="ORF">AKO1_002353</name>
</gene>
<keyword evidence="1 2" id="KW-0812">Transmembrane</keyword>
<evidence type="ECO:0000313" key="3">
    <source>
        <dbReference type="Proteomes" id="UP001431209"/>
    </source>
</evidence>
<keyword evidence="1" id="KW-0472">Membrane</keyword>
<feature type="transmembrane region" description="Helical" evidence="1">
    <location>
        <begin position="52"/>
        <end position="69"/>
    </location>
</feature>
<name>A0AAW2ZPQ0_9EUKA</name>
<keyword evidence="3" id="KW-1185">Reference proteome</keyword>
<comment type="caution">
    <text evidence="2">The sequence shown here is derived from an EMBL/GenBank/DDBJ whole genome shotgun (WGS) entry which is preliminary data.</text>
</comment>
<proteinExistence type="predicted"/>
<accession>A0AAW2ZPQ0</accession>
<dbReference type="Proteomes" id="UP001431209">
    <property type="component" value="Unassembled WGS sequence"/>
</dbReference>
<evidence type="ECO:0000256" key="1">
    <source>
        <dbReference type="SAM" id="Phobius"/>
    </source>
</evidence>
<dbReference type="AlphaFoldDB" id="A0AAW2ZPQ0"/>
<reference evidence="2 3" key="1">
    <citation type="submission" date="2024-03" db="EMBL/GenBank/DDBJ databases">
        <title>The Acrasis kona genome and developmental transcriptomes reveal deep origins of eukaryotic multicellular pathways.</title>
        <authorList>
            <person name="Sheikh S."/>
            <person name="Fu C.-J."/>
            <person name="Brown M.W."/>
            <person name="Baldauf S.L."/>
        </authorList>
    </citation>
    <scope>NUCLEOTIDE SEQUENCE [LARGE SCALE GENOMIC DNA]</scope>
    <source>
        <strain evidence="2 3">ATCC MYA-3509</strain>
    </source>
</reference>
<sequence length="147" mass="16823">MSLHNYLGKNLLSIIFSLYVCLSAYIFVGIVTSIILQIILDADSSQADNNSGTLLIIFNQTFGWATVLYQDFVRRFTSRLMTPRDKSYKADTDKISILDDKIEQMEVRMEEMMKLLEVVANVDSSKHENQVKEVNDQNSDFDVTIVK</sequence>
<keyword evidence="1" id="KW-1133">Transmembrane helix</keyword>
<dbReference type="EMBL" id="JAOPGA020001764">
    <property type="protein sequence ID" value="KAL0491146.1"/>
    <property type="molecule type" value="Genomic_DNA"/>
</dbReference>
<feature type="transmembrane region" description="Helical" evidence="1">
    <location>
        <begin position="12"/>
        <end position="40"/>
    </location>
</feature>
<evidence type="ECO:0000313" key="2">
    <source>
        <dbReference type="EMBL" id="KAL0491146.1"/>
    </source>
</evidence>
<protein>
    <submittedName>
        <fullName evidence="2">2 TM domain-containing transmembrane protein</fullName>
    </submittedName>
</protein>
<organism evidence="2 3">
    <name type="scientific">Acrasis kona</name>
    <dbReference type="NCBI Taxonomy" id="1008807"/>
    <lineage>
        <taxon>Eukaryota</taxon>
        <taxon>Discoba</taxon>
        <taxon>Heterolobosea</taxon>
        <taxon>Tetramitia</taxon>
        <taxon>Eutetramitia</taxon>
        <taxon>Acrasidae</taxon>
        <taxon>Acrasis</taxon>
    </lineage>
</organism>